<gene>
    <name evidence="1" type="ORF">SAMN04488130_11079</name>
</gene>
<evidence type="ECO:0000313" key="1">
    <source>
        <dbReference type="EMBL" id="SEG36030.1"/>
    </source>
</evidence>
<sequence length="39" mass="4603">MEIRIEVLQFAQSFNIKKFHAYFRAELNSGSTSKVFYAM</sequence>
<protein>
    <submittedName>
        <fullName evidence="1">Uncharacterized protein</fullName>
    </submittedName>
</protein>
<dbReference type="Proteomes" id="UP000236737">
    <property type="component" value="Unassembled WGS sequence"/>
</dbReference>
<dbReference type="AlphaFoldDB" id="A0A1H5ZIV6"/>
<evidence type="ECO:0000313" key="2">
    <source>
        <dbReference type="Proteomes" id="UP000236737"/>
    </source>
</evidence>
<reference evidence="2" key="1">
    <citation type="submission" date="2016-10" db="EMBL/GenBank/DDBJ databases">
        <authorList>
            <person name="Varghese N."/>
            <person name="Submissions S."/>
        </authorList>
    </citation>
    <scope>NUCLEOTIDE SEQUENCE [LARGE SCALE GENOMIC DNA]</scope>
    <source>
        <strain evidence="2">CGMCC 1.9230</strain>
    </source>
</reference>
<name>A0A1H5ZIV6_9FLAO</name>
<keyword evidence="2" id="KW-1185">Reference proteome</keyword>
<accession>A0A1H5ZIV6</accession>
<dbReference type="EMBL" id="FNVP01000010">
    <property type="protein sequence ID" value="SEG36030.1"/>
    <property type="molecule type" value="Genomic_DNA"/>
</dbReference>
<proteinExistence type="predicted"/>
<organism evidence="1 2">
    <name type="scientific">Flavobacterium urumqiense</name>
    <dbReference type="NCBI Taxonomy" id="935224"/>
    <lineage>
        <taxon>Bacteria</taxon>
        <taxon>Pseudomonadati</taxon>
        <taxon>Bacteroidota</taxon>
        <taxon>Flavobacteriia</taxon>
        <taxon>Flavobacteriales</taxon>
        <taxon>Flavobacteriaceae</taxon>
        <taxon>Flavobacterium</taxon>
    </lineage>
</organism>